<dbReference type="GO" id="GO:0008270">
    <property type="term" value="F:zinc ion binding"/>
    <property type="evidence" value="ECO:0007669"/>
    <property type="project" value="UniProtKB-KW"/>
</dbReference>
<evidence type="ECO:0000256" key="3">
    <source>
        <dbReference type="ARBA" id="ARBA00022771"/>
    </source>
</evidence>
<keyword evidence="2" id="KW-0677">Repeat</keyword>
<proteinExistence type="predicted"/>
<keyword evidence="4" id="KW-0862">Zinc</keyword>
<dbReference type="InterPro" id="IPR054483">
    <property type="entry name" value="DC1-like_CT"/>
</dbReference>
<dbReference type="InterPro" id="IPR004146">
    <property type="entry name" value="DC1"/>
</dbReference>
<dbReference type="PROSITE" id="PS50081">
    <property type="entry name" value="ZF_DAG_PE_2"/>
    <property type="match status" value="1"/>
</dbReference>
<evidence type="ECO:0000256" key="1">
    <source>
        <dbReference type="ARBA" id="ARBA00022723"/>
    </source>
</evidence>
<gene>
    <name evidence="6" type="ORF">AN1_LOCUS23905</name>
</gene>
<dbReference type="PANTHER" id="PTHR32410:SF162">
    <property type="entry name" value="CHP-RICH ZINC FINGER PROTEIN-LIKE-RELATED"/>
    <property type="match status" value="1"/>
</dbReference>
<sequence>MEKIELPIHKYPLLPITRFFSRHGCNGCGSDGYIYGGYRCNELGCETPAFHRECAESLQEIKHFSHPDHPLNLRLNDKASTCNRCGIHLLRKTYMYVCSICDFKLDLHCAKEAVPLPILENYNLHEHPLKLFDVSKSPKRVRQGECKTCDSPFFIEKLCYICYQCKIIFHASCAEFFPEANHTSHPQHPLKLLKFAEAPDYADKKCLLCDEKFDQDQGLHHCDVCNFSICRACMKNPPPVGVESPTTHEHQLHLVPRRIHFTCNACGTLGEQSPYFCLQCNFMIHRQCIDLPRVININRHDHRISYTRRIGHGKGICKFCRKKVDGFYGGYICVKCPSFAIHSRCATREDVWEMVELEGMPEEDEIVPFEVIDDNTIKHFSHGHNLRINNDGDGQILPQNIVCEACVLQILSEPFYSCKQCNFKLHQKCANHPRKKRHVYCNLPFTLLTSGNEIFQCWLCLQEFSGFRYQSGHYVIDVRCAAISDTLEHKSHQHSLYYYSTTCTHCSRCGKKDSVFRCDECDYGLGGKCAILPGKVMNNRYDDHPLFLSFGEMNVDGEYWCEACETKVNSKEWFYTCNDCGTTLHISCVVGDFSYIKPGSHLMNTKVVSNTSICRPFCFVCNSRCKLPSILELSKGGVNVYICSFKCRLETY</sequence>
<evidence type="ECO:0000256" key="4">
    <source>
        <dbReference type="ARBA" id="ARBA00022833"/>
    </source>
</evidence>
<protein>
    <recommendedName>
        <fullName evidence="5">Phorbol-ester/DAG-type domain-containing protein</fullName>
    </recommendedName>
</protein>
<dbReference type="EMBL" id="CACRSJ010000110">
    <property type="protein sequence ID" value="VYS68515.1"/>
    <property type="molecule type" value="Genomic_DNA"/>
</dbReference>
<dbReference type="Proteomes" id="UP000426265">
    <property type="component" value="Unassembled WGS sequence"/>
</dbReference>
<evidence type="ECO:0000313" key="7">
    <source>
        <dbReference type="Proteomes" id="UP000426265"/>
    </source>
</evidence>
<dbReference type="SMART" id="SM00249">
    <property type="entry name" value="PHD"/>
    <property type="match status" value="4"/>
</dbReference>
<organism evidence="6 7">
    <name type="scientific">Arabidopsis thaliana</name>
    <name type="common">Mouse-ear cress</name>
    <dbReference type="NCBI Taxonomy" id="3702"/>
    <lineage>
        <taxon>Eukaryota</taxon>
        <taxon>Viridiplantae</taxon>
        <taxon>Streptophyta</taxon>
        <taxon>Embryophyta</taxon>
        <taxon>Tracheophyta</taxon>
        <taxon>Spermatophyta</taxon>
        <taxon>Magnoliopsida</taxon>
        <taxon>eudicotyledons</taxon>
        <taxon>Gunneridae</taxon>
        <taxon>Pentapetalae</taxon>
        <taxon>rosids</taxon>
        <taxon>malvids</taxon>
        <taxon>Brassicales</taxon>
        <taxon>Brassicaceae</taxon>
        <taxon>Camelineae</taxon>
        <taxon>Arabidopsis</taxon>
    </lineage>
</organism>
<feature type="domain" description="Phorbol-ester/DAG-type" evidence="5">
    <location>
        <begin position="383"/>
        <end position="441"/>
    </location>
</feature>
<dbReference type="InterPro" id="IPR053192">
    <property type="entry name" value="Vacuole_Formation_Reg"/>
</dbReference>
<accession>A0A654G5T6</accession>
<dbReference type="InterPro" id="IPR002219">
    <property type="entry name" value="PKC_DAG/PE"/>
</dbReference>
<dbReference type="Pfam" id="PF03107">
    <property type="entry name" value="C1_2"/>
    <property type="match status" value="7"/>
</dbReference>
<dbReference type="InterPro" id="IPR001965">
    <property type="entry name" value="Znf_PHD"/>
</dbReference>
<keyword evidence="1" id="KW-0479">Metal-binding</keyword>
<dbReference type="Pfam" id="PF22926">
    <property type="entry name" value="C1-like_CT"/>
    <property type="match status" value="1"/>
</dbReference>
<evidence type="ECO:0000256" key="2">
    <source>
        <dbReference type="ARBA" id="ARBA00022737"/>
    </source>
</evidence>
<name>A0A654G5T6_ARATH</name>
<dbReference type="ExpressionAtlas" id="A0A654G5T6">
    <property type="expression patterns" value="baseline and differential"/>
</dbReference>
<dbReference type="InterPro" id="IPR046349">
    <property type="entry name" value="C1-like_sf"/>
</dbReference>
<evidence type="ECO:0000313" key="6">
    <source>
        <dbReference type="EMBL" id="VYS68515.1"/>
    </source>
</evidence>
<reference evidence="6 7" key="1">
    <citation type="submission" date="2019-11" db="EMBL/GenBank/DDBJ databases">
        <authorList>
            <person name="Jiao W.-B."/>
            <person name="Schneeberger K."/>
        </authorList>
    </citation>
    <scope>NUCLEOTIDE SEQUENCE [LARGE SCALE GENOMIC DNA]</scope>
    <source>
        <strain evidence="7">cv. An-1</strain>
    </source>
</reference>
<dbReference type="PANTHER" id="PTHR32410">
    <property type="entry name" value="CYSTEINE/HISTIDINE-RICH C1 DOMAIN FAMILY PROTEIN"/>
    <property type="match status" value="1"/>
</dbReference>
<dbReference type="SUPFAM" id="SSF57889">
    <property type="entry name" value="Cysteine-rich domain"/>
    <property type="match status" value="5"/>
</dbReference>
<dbReference type="AlphaFoldDB" id="A0A654G5T6"/>
<keyword evidence="3" id="KW-0863">Zinc-finger</keyword>
<evidence type="ECO:0000259" key="5">
    <source>
        <dbReference type="PROSITE" id="PS50081"/>
    </source>
</evidence>